<dbReference type="AlphaFoldDB" id="A0A0F8XFX8"/>
<sequence length="74" mass="8495">MKVRTDDSWSVIYRDGEPIAAWDSEECVMEIEASLTRNDLKDVITELLSLLHEYLQAETMPLPSNPANIPYVRN</sequence>
<protein>
    <submittedName>
        <fullName evidence="1">Uncharacterized protein</fullName>
    </submittedName>
</protein>
<reference evidence="1" key="1">
    <citation type="journal article" date="2015" name="Nature">
        <title>Complex archaea that bridge the gap between prokaryotes and eukaryotes.</title>
        <authorList>
            <person name="Spang A."/>
            <person name="Saw J.H."/>
            <person name="Jorgensen S.L."/>
            <person name="Zaremba-Niedzwiedzka K."/>
            <person name="Martijn J."/>
            <person name="Lind A.E."/>
            <person name="van Eijk R."/>
            <person name="Schleper C."/>
            <person name="Guy L."/>
            <person name="Ettema T.J."/>
        </authorList>
    </citation>
    <scope>NUCLEOTIDE SEQUENCE</scope>
</reference>
<name>A0A0F8XFX8_9ZZZZ</name>
<evidence type="ECO:0000313" key="1">
    <source>
        <dbReference type="EMBL" id="KKK67793.1"/>
    </source>
</evidence>
<dbReference type="EMBL" id="LAZR01059434">
    <property type="protein sequence ID" value="KKK67793.1"/>
    <property type="molecule type" value="Genomic_DNA"/>
</dbReference>
<gene>
    <name evidence="1" type="ORF">LCGC14_2950490</name>
</gene>
<organism evidence="1">
    <name type="scientific">marine sediment metagenome</name>
    <dbReference type="NCBI Taxonomy" id="412755"/>
    <lineage>
        <taxon>unclassified sequences</taxon>
        <taxon>metagenomes</taxon>
        <taxon>ecological metagenomes</taxon>
    </lineage>
</organism>
<proteinExistence type="predicted"/>
<accession>A0A0F8XFX8</accession>
<comment type="caution">
    <text evidence="1">The sequence shown here is derived from an EMBL/GenBank/DDBJ whole genome shotgun (WGS) entry which is preliminary data.</text>
</comment>